<dbReference type="Gene3D" id="3.20.20.70">
    <property type="entry name" value="Aldolase class I"/>
    <property type="match status" value="1"/>
</dbReference>
<gene>
    <name evidence="3" type="ORF">M0H32_23115</name>
</gene>
<evidence type="ECO:0000313" key="4">
    <source>
        <dbReference type="Proteomes" id="UP001431221"/>
    </source>
</evidence>
<reference evidence="3" key="1">
    <citation type="submission" date="2022-04" db="EMBL/GenBank/DDBJ databases">
        <title>Roseibium sp. CAU 1639 isolated from mud.</title>
        <authorList>
            <person name="Kim W."/>
        </authorList>
    </citation>
    <scope>NUCLEOTIDE SEQUENCE</scope>
    <source>
        <strain evidence="3">CAU 1639</strain>
    </source>
</reference>
<dbReference type="RefSeq" id="WP_248158018.1">
    <property type="nucleotide sequence ID" value="NZ_JALNMJ010000021.1"/>
</dbReference>
<proteinExistence type="predicted"/>
<evidence type="ECO:0000313" key="3">
    <source>
        <dbReference type="EMBL" id="MCK7615067.1"/>
    </source>
</evidence>
<keyword evidence="4" id="KW-1185">Reference proteome</keyword>
<dbReference type="Pfam" id="PF01116">
    <property type="entry name" value="F_bP_aldolase"/>
    <property type="match status" value="1"/>
</dbReference>
<evidence type="ECO:0000256" key="1">
    <source>
        <dbReference type="ARBA" id="ARBA00005215"/>
    </source>
</evidence>
<dbReference type="InterPro" id="IPR013785">
    <property type="entry name" value="Aldolase_TIM"/>
</dbReference>
<dbReference type="Proteomes" id="UP001431221">
    <property type="component" value="Unassembled WGS sequence"/>
</dbReference>
<organism evidence="3 4">
    <name type="scientific">Roseibium sediminicola</name>
    <dbReference type="NCBI Taxonomy" id="2933272"/>
    <lineage>
        <taxon>Bacteria</taxon>
        <taxon>Pseudomonadati</taxon>
        <taxon>Pseudomonadota</taxon>
        <taxon>Alphaproteobacteria</taxon>
        <taxon>Hyphomicrobiales</taxon>
        <taxon>Stappiaceae</taxon>
        <taxon>Roseibium</taxon>
    </lineage>
</organism>
<dbReference type="PANTHER" id="PTHR30304:SF0">
    <property type="entry name" value="D-TAGATOSE-1,6-BISPHOSPHATE ALDOLASE SUBUNIT GATY-RELATED"/>
    <property type="match status" value="1"/>
</dbReference>
<dbReference type="PIRSF" id="PIRSF001359">
    <property type="entry name" value="F_bP_aldolase_II"/>
    <property type="match status" value="1"/>
</dbReference>
<sequence length="277" mass="29012">MTAVNLAEVLRPAALGGYAVAGLVVLGWEDGVAFVEAAEEIGCPLILQAGPGCRAHTPLPVIGPMLRHLADQARVPVVCHLDHGYAIDECRAGLEHGFTSLMFDGSALPIDQNIDLTARLAEDAHAAGASVEGEVGFVGYAAGAASRFTDPQEAARFDRDSGADAIAISVGNIHLQTGPTDGIDYRALQAIEAVTTKPLVLHGGSGIPHADRIRLAGETRVCKFNFGTELRQSFGNALRAQLEQHPEQFDRIDILSGTVPALRAAAKAVLRSISGNA</sequence>
<dbReference type="EMBL" id="JALNMJ010000021">
    <property type="protein sequence ID" value="MCK7615067.1"/>
    <property type="molecule type" value="Genomic_DNA"/>
</dbReference>
<comment type="pathway">
    <text evidence="1">Carbohydrate biosynthesis; Calvin cycle.</text>
</comment>
<dbReference type="InterPro" id="IPR050246">
    <property type="entry name" value="Class_II_FBP_aldolase"/>
</dbReference>
<dbReference type="PANTHER" id="PTHR30304">
    <property type="entry name" value="D-TAGATOSE-1,6-BISPHOSPHATE ALDOLASE"/>
    <property type="match status" value="1"/>
</dbReference>
<protein>
    <submittedName>
        <fullName evidence="3">Class II fructose-bisphosphate aldolase</fullName>
    </submittedName>
</protein>
<comment type="caution">
    <text evidence="3">The sequence shown here is derived from an EMBL/GenBank/DDBJ whole genome shotgun (WGS) entry which is preliminary data.</text>
</comment>
<dbReference type="InterPro" id="IPR000771">
    <property type="entry name" value="FBA_II"/>
</dbReference>
<keyword evidence="2" id="KW-0113">Calvin cycle</keyword>
<name>A0ABT0H060_9HYPH</name>
<accession>A0ABT0H060</accession>
<dbReference type="SUPFAM" id="SSF51569">
    <property type="entry name" value="Aldolase"/>
    <property type="match status" value="1"/>
</dbReference>
<evidence type="ECO:0000256" key="2">
    <source>
        <dbReference type="ARBA" id="ARBA00022567"/>
    </source>
</evidence>